<accession>A0A501Q0Y0</accession>
<sequence length="266" mass="30860">MENNCLNCNHPITENFCSNCGQKKYKRIDRKYLIDEIQYLAVHTNKGFFYSLKNVARNPGKTAKKFIEGDRVNHYKPILLAFVLSGISAFLSFKVIKYGTIMEQYMQQVYGSEINRAMPWMHDSMAFLTTYSAATMLLLIPLASLVTALAFRKWGENYYEHVIMNTYILIYYTILSIVIFFPITYLLKDASPTVFMTFTMFTAFLPFPFIMVMFYKGFYTEKSIGDIILRVLLALGIGLLIYFILIFSITISMIINNPEMFMPKKP</sequence>
<evidence type="ECO:0000313" key="3">
    <source>
        <dbReference type="Proteomes" id="UP000319175"/>
    </source>
</evidence>
<proteinExistence type="predicted"/>
<comment type="caution">
    <text evidence="2">The sequence shown here is derived from an EMBL/GenBank/DDBJ whole genome shotgun (WGS) entry which is preliminary data.</text>
</comment>
<feature type="transmembrane region" description="Helical" evidence="1">
    <location>
        <begin position="78"/>
        <end position="96"/>
    </location>
</feature>
<keyword evidence="1" id="KW-0472">Membrane</keyword>
<organism evidence="2 3">
    <name type="scientific">Flavobacterium microcysteis</name>
    <dbReference type="NCBI Taxonomy" id="2596891"/>
    <lineage>
        <taxon>Bacteria</taxon>
        <taxon>Pseudomonadati</taxon>
        <taxon>Bacteroidota</taxon>
        <taxon>Flavobacteriia</taxon>
        <taxon>Flavobacteriales</taxon>
        <taxon>Flavobacteriaceae</taxon>
        <taxon>Flavobacterium</taxon>
    </lineage>
</organism>
<dbReference type="Proteomes" id="UP000319175">
    <property type="component" value="Unassembled WGS sequence"/>
</dbReference>
<feature type="transmembrane region" description="Helical" evidence="1">
    <location>
        <begin position="163"/>
        <end position="187"/>
    </location>
</feature>
<feature type="transmembrane region" description="Helical" evidence="1">
    <location>
        <begin position="128"/>
        <end position="151"/>
    </location>
</feature>
<name>A0A501Q0Y0_9FLAO</name>
<dbReference type="Pfam" id="PF12412">
    <property type="entry name" value="DUF3667"/>
    <property type="match status" value="1"/>
</dbReference>
<keyword evidence="1" id="KW-1133">Transmembrane helix</keyword>
<evidence type="ECO:0000256" key="1">
    <source>
        <dbReference type="SAM" id="Phobius"/>
    </source>
</evidence>
<keyword evidence="3" id="KW-1185">Reference proteome</keyword>
<dbReference type="InterPro" id="IPR022134">
    <property type="entry name" value="DUF3667"/>
</dbReference>
<evidence type="ECO:0000313" key="2">
    <source>
        <dbReference type="EMBL" id="TPD66068.1"/>
    </source>
</evidence>
<feature type="transmembrane region" description="Helical" evidence="1">
    <location>
        <begin position="227"/>
        <end position="255"/>
    </location>
</feature>
<reference evidence="2 3" key="2">
    <citation type="submission" date="2019-06" db="EMBL/GenBank/DDBJ databases">
        <authorList>
            <person name="Seo Y."/>
        </authorList>
    </citation>
    <scope>NUCLEOTIDE SEQUENCE [LARGE SCALE GENOMIC DNA]</scope>
    <source>
        <strain evidence="2 3">MaA-Y11</strain>
    </source>
</reference>
<feature type="transmembrane region" description="Helical" evidence="1">
    <location>
        <begin position="193"/>
        <end position="215"/>
    </location>
</feature>
<reference evidence="2 3" key="1">
    <citation type="submission" date="2019-06" db="EMBL/GenBank/DDBJ databases">
        <title>Flavobacterium sp. MaA-Y11 from geoumgang.</title>
        <authorList>
            <person name="Jeong S."/>
        </authorList>
    </citation>
    <scope>NUCLEOTIDE SEQUENCE [LARGE SCALE GENOMIC DNA]</scope>
    <source>
        <strain evidence="2 3">MaA-Y11</strain>
    </source>
</reference>
<dbReference type="RefSeq" id="WP_140002909.1">
    <property type="nucleotide sequence ID" value="NZ_VFJE01000056.1"/>
</dbReference>
<dbReference type="EMBL" id="VFJE01000056">
    <property type="protein sequence ID" value="TPD66068.1"/>
    <property type="molecule type" value="Genomic_DNA"/>
</dbReference>
<dbReference type="AlphaFoldDB" id="A0A501Q0Y0"/>
<protein>
    <submittedName>
        <fullName evidence="2">DUF3667 domain-containing protein</fullName>
    </submittedName>
</protein>
<dbReference type="OrthoDB" id="7446256at2"/>
<keyword evidence="1" id="KW-0812">Transmembrane</keyword>
<gene>
    <name evidence="2" type="ORF">FJA49_18010</name>
</gene>